<dbReference type="Pfam" id="PF20227">
    <property type="entry name" value="DUF6586"/>
    <property type="match status" value="1"/>
</dbReference>
<protein>
    <submittedName>
        <fullName evidence="1">Uncharacterized protein</fullName>
    </submittedName>
</protein>
<dbReference type="OrthoDB" id="6121078at2"/>
<accession>A0A1H5UMT5</accession>
<gene>
    <name evidence="1" type="ORF">SAMN05444390_101436</name>
</gene>
<keyword evidence="2" id="KW-1185">Reference proteome</keyword>
<evidence type="ECO:0000313" key="1">
    <source>
        <dbReference type="EMBL" id="SEF76320.1"/>
    </source>
</evidence>
<evidence type="ECO:0000313" key="2">
    <source>
        <dbReference type="Proteomes" id="UP000236745"/>
    </source>
</evidence>
<dbReference type="AlphaFoldDB" id="A0A1H5UMT5"/>
<dbReference type="RefSeq" id="WP_104001430.1">
    <property type="nucleotide sequence ID" value="NZ_FNVQ01000001.1"/>
</dbReference>
<dbReference type="EMBL" id="FNVQ01000001">
    <property type="protein sequence ID" value="SEF76320.1"/>
    <property type="molecule type" value="Genomic_DNA"/>
</dbReference>
<dbReference type="Proteomes" id="UP000236745">
    <property type="component" value="Unassembled WGS sequence"/>
</dbReference>
<name>A0A1H5UMT5_9GAMM</name>
<reference evidence="1 2" key="1">
    <citation type="submission" date="2016-10" db="EMBL/GenBank/DDBJ databases">
        <authorList>
            <person name="de Groot N.N."/>
        </authorList>
    </citation>
    <scope>NUCLEOTIDE SEQUENCE [LARGE SCALE GENOMIC DNA]</scope>
    <source>
        <strain evidence="1 2">DSM 22012</strain>
    </source>
</reference>
<proteinExistence type="predicted"/>
<sequence length="175" mass="20091">MSDIYLSRTNQKLSFVRLHLEALDASLVSNSWNRHGLVESYNESVLFHLTGAVHSFLREIAERYRLDASAVSSVGDLQRQLEQTGQEAPEASELAQLVESRESWLSRLYRAYDACWSARDGHLQRSDQSQSLSEIHVVQVNPDHSEDPAVLEEYRSWFAALDLLVERLRSSMLEW</sequence>
<dbReference type="InterPro" id="IPR046493">
    <property type="entry name" value="DUF6586"/>
</dbReference>
<organism evidence="1 2">
    <name type="scientific">Marinobacterium lutimaris</name>
    <dbReference type="NCBI Taxonomy" id="568106"/>
    <lineage>
        <taxon>Bacteria</taxon>
        <taxon>Pseudomonadati</taxon>
        <taxon>Pseudomonadota</taxon>
        <taxon>Gammaproteobacteria</taxon>
        <taxon>Oceanospirillales</taxon>
        <taxon>Oceanospirillaceae</taxon>
        <taxon>Marinobacterium</taxon>
    </lineage>
</organism>